<protein>
    <submittedName>
        <fullName evidence="4">Uncharacterized protein</fullName>
    </submittedName>
</protein>
<feature type="transmembrane region" description="Helical" evidence="2">
    <location>
        <begin position="518"/>
        <end position="534"/>
    </location>
</feature>
<reference evidence="4" key="1">
    <citation type="submission" date="2023-06" db="EMBL/GenBank/DDBJ databases">
        <title>Survivors Of The Sea: Transcriptome response of Skeletonema marinoi to long-term dormancy.</title>
        <authorList>
            <person name="Pinder M.I.M."/>
            <person name="Kourtchenko O."/>
            <person name="Robertson E.K."/>
            <person name="Larsson T."/>
            <person name="Maumus F."/>
            <person name="Osuna-Cruz C.M."/>
            <person name="Vancaester E."/>
            <person name="Stenow R."/>
            <person name="Vandepoele K."/>
            <person name="Ploug H."/>
            <person name="Bruchert V."/>
            <person name="Godhe A."/>
            <person name="Topel M."/>
        </authorList>
    </citation>
    <scope>NUCLEOTIDE SEQUENCE</scope>
    <source>
        <strain evidence="4">R05AC</strain>
    </source>
</reference>
<dbReference type="Proteomes" id="UP001224775">
    <property type="component" value="Unassembled WGS sequence"/>
</dbReference>
<feature type="signal peptide" evidence="3">
    <location>
        <begin position="1"/>
        <end position="26"/>
    </location>
</feature>
<evidence type="ECO:0000313" key="5">
    <source>
        <dbReference type="Proteomes" id="UP001224775"/>
    </source>
</evidence>
<accession>A0AAD8XWI5</accession>
<feature type="transmembrane region" description="Helical" evidence="2">
    <location>
        <begin position="242"/>
        <end position="263"/>
    </location>
</feature>
<keyword evidence="3" id="KW-0732">Signal</keyword>
<feature type="transmembrane region" description="Helical" evidence="2">
    <location>
        <begin position="63"/>
        <end position="84"/>
    </location>
</feature>
<dbReference type="AlphaFoldDB" id="A0AAD8XWI5"/>
<keyword evidence="2" id="KW-1133">Transmembrane helix</keyword>
<evidence type="ECO:0000256" key="1">
    <source>
        <dbReference type="SAM" id="MobiDB-lite"/>
    </source>
</evidence>
<evidence type="ECO:0000256" key="3">
    <source>
        <dbReference type="SAM" id="SignalP"/>
    </source>
</evidence>
<sequence length="759" mass="85047">MNINQRYGSSMRLALLLMLSIASTRAMGLFDSLIIDEVTASLDTQTEAGGADPTSTEFVESQFTHIVDAVVIAVIAWVVVVITLEVNEFRHSLMAKYDDEPSSHETSQRYIASLMAIQYGMYDAVIDWSIVYTVAYAIIGGLTWYNNDTNFLTVIWGFSLMFCALIVAVAGLKMPEWLGFYRMSQLKTIKDTSGFAAKAVEDLSAEGSTIAAFRFQARLGVGKHFTQFFWLLLPFYTNLKFWFYLLSIFIGLMCGQFFLFIVFKCRERFTERRGYVVMGASAVIAIGSAAAFTRGVEIVNIGWSRGIGNSHVILPVCFFAWLVAIGLFHGWKFFEHRNFETDQDEPLLFASTVHDHDYDDGNAKSSTLETLAEGDESMEDALSEPLLVAPTSRRDLMKKESLDATGQGYFYQTAYFDRIKLKQPNMTSLSSGSDDDEKNEKVTPQQVYKSVADSEDSEAGVTLYHRVWRFLPLTAVWGLFLVGTRDTCRCCARKGTETKSEFQEMSCGKKTWFVFRKFVKVLINFICFFFALVACGDSHQTGVTKTKLPFVHNIYSKLNDGPVCAYDVKCGDLKSFDSLEAAHAVNYSVAHCGVCSGCSTWQDLSVQWTSRKNAATLAQSCGFEYLFDQAGMAKCLARAFGWTEVCSEAWVHSVVCARENCGYIAIRTIITNRLGNFQMQQNDVTPATCNEAQCEQGNPGEFAKLSGASRRKMNIHSSIEREPDQQCLIVDNIPRDAEGRYNDWGPFFKELCPRSDSPP</sequence>
<keyword evidence="2" id="KW-0472">Membrane</keyword>
<feature type="region of interest" description="Disordered" evidence="1">
    <location>
        <begin position="426"/>
        <end position="453"/>
    </location>
</feature>
<keyword evidence="2" id="KW-0812">Transmembrane</keyword>
<dbReference type="EMBL" id="JATAAI010000035">
    <property type="protein sequence ID" value="KAK1735186.1"/>
    <property type="molecule type" value="Genomic_DNA"/>
</dbReference>
<dbReference type="PANTHER" id="PTHR40535:SF1">
    <property type="entry name" value="CHROMOSOME UNDETERMINED SCAFFOLD_9, WHOLE GENOME SHOTGUN SEQUENCE"/>
    <property type="match status" value="1"/>
</dbReference>
<feature type="transmembrane region" description="Helical" evidence="2">
    <location>
        <begin position="151"/>
        <end position="172"/>
    </location>
</feature>
<feature type="transmembrane region" description="Helical" evidence="2">
    <location>
        <begin position="219"/>
        <end position="236"/>
    </location>
</feature>
<dbReference type="PANTHER" id="PTHR40535">
    <property type="entry name" value="CHROMOSOME UNDETERMINED SCAFFOLD_9, WHOLE GENOME SHOTGUN SEQUENCE"/>
    <property type="match status" value="1"/>
</dbReference>
<gene>
    <name evidence="4" type="ORF">QTG54_014252</name>
</gene>
<comment type="caution">
    <text evidence="4">The sequence shown here is derived from an EMBL/GenBank/DDBJ whole genome shotgun (WGS) entry which is preliminary data.</text>
</comment>
<keyword evidence="5" id="KW-1185">Reference proteome</keyword>
<feature type="chain" id="PRO_5042177740" evidence="3">
    <location>
        <begin position="27"/>
        <end position="759"/>
    </location>
</feature>
<name>A0AAD8XWI5_9STRA</name>
<evidence type="ECO:0000256" key="2">
    <source>
        <dbReference type="SAM" id="Phobius"/>
    </source>
</evidence>
<feature type="transmembrane region" description="Helical" evidence="2">
    <location>
        <begin position="275"/>
        <end position="292"/>
    </location>
</feature>
<organism evidence="4 5">
    <name type="scientific">Skeletonema marinoi</name>
    <dbReference type="NCBI Taxonomy" id="267567"/>
    <lineage>
        <taxon>Eukaryota</taxon>
        <taxon>Sar</taxon>
        <taxon>Stramenopiles</taxon>
        <taxon>Ochrophyta</taxon>
        <taxon>Bacillariophyta</taxon>
        <taxon>Coscinodiscophyceae</taxon>
        <taxon>Thalassiosirophycidae</taxon>
        <taxon>Thalassiosirales</taxon>
        <taxon>Skeletonemataceae</taxon>
        <taxon>Skeletonema</taxon>
        <taxon>Skeletonema marinoi-dohrnii complex</taxon>
    </lineage>
</organism>
<proteinExistence type="predicted"/>
<feature type="transmembrane region" description="Helical" evidence="2">
    <location>
        <begin position="312"/>
        <end position="331"/>
    </location>
</feature>
<feature type="transmembrane region" description="Helical" evidence="2">
    <location>
        <begin position="125"/>
        <end position="145"/>
    </location>
</feature>
<evidence type="ECO:0000313" key="4">
    <source>
        <dbReference type="EMBL" id="KAK1735186.1"/>
    </source>
</evidence>